<dbReference type="InterPro" id="IPR056740">
    <property type="entry name" value="ILV_EDD_C"/>
</dbReference>
<dbReference type="GO" id="GO:0009099">
    <property type="term" value="P:L-valine biosynthetic process"/>
    <property type="evidence" value="ECO:0007669"/>
    <property type="project" value="UniProtKB-UniRule"/>
</dbReference>
<comment type="caution">
    <text evidence="15">Lacks conserved residue(s) required for the propagation of feature annotation.</text>
</comment>
<comment type="catalytic activity">
    <reaction evidence="11">
        <text>(2R)-2,3-dihydroxy-3-methylbutanoate = 3-methyl-2-oxobutanoate + H2O</text>
        <dbReference type="Rhea" id="RHEA:24809"/>
        <dbReference type="ChEBI" id="CHEBI:11851"/>
        <dbReference type="ChEBI" id="CHEBI:15377"/>
        <dbReference type="ChEBI" id="CHEBI:49072"/>
        <dbReference type="EC" id="4.2.1.9"/>
    </reaction>
    <physiologicalReaction direction="left-to-right" evidence="11">
        <dbReference type="Rhea" id="RHEA:24810"/>
    </physiologicalReaction>
</comment>
<evidence type="ECO:0000256" key="15">
    <source>
        <dbReference type="HAMAP-Rule" id="MF_00012"/>
    </source>
</evidence>
<keyword evidence="4 15" id="KW-0001">2Fe-2S</keyword>
<comment type="subunit">
    <text evidence="15">Homodimer.</text>
</comment>
<dbReference type="GO" id="GO:0000287">
    <property type="term" value="F:magnesium ion binding"/>
    <property type="evidence" value="ECO:0007669"/>
    <property type="project" value="UniProtKB-UniRule"/>
</dbReference>
<comment type="cofactor">
    <cofactor evidence="15">
        <name>[2Fe-2S] cluster</name>
        <dbReference type="ChEBI" id="CHEBI:190135"/>
    </cofactor>
    <text evidence="15">Binds 1 [2Fe-2S] cluster per subunit. This cluster acts as a Lewis acid cofactor.</text>
</comment>
<evidence type="ECO:0000256" key="6">
    <source>
        <dbReference type="ARBA" id="ARBA00022842"/>
    </source>
</evidence>
<dbReference type="InterPro" id="IPR020558">
    <property type="entry name" value="DiOHA_6PGluconate_deHydtase_CS"/>
</dbReference>
<evidence type="ECO:0000256" key="5">
    <source>
        <dbReference type="ARBA" id="ARBA00022723"/>
    </source>
</evidence>
<evidence type="ECO:0000256" key="13">
    <source>
        <dbReference type="ARBA" id="ARBA00029437"/>
    </source>
</evidence>
<dbReference type="GO" id="GO:0009097">
    <property type="term" value="P:isoleucine biosynthetic process"/>
    <property type="evidence" value="ECO:0007669"/>
    <property type="project" value="UniProtKB-UniRule"/>
</dbReference>
<evidence type="ECO:0000313" key="19">
    <source>
        <dbReference type="Proteomes" id="UP000247586"/>
    </source>
</evidence>
<comment type="cofactor">
    <cofactor evidence="1 15">
        <name>Mg(2+)</name>
        <dbReference type="ChEBI" id="CHEBI:18420"/>
    </cofactor>
</comment>
<evidence type="ECO:0000256" key="8">
    <source>
        <dbReference type="ARBA" id="ARBA00023014"/>
    </source>
</evidence>
<evidence type="ECO:0000256" key="12">
    <source>
        <dbReference type="ARBA" id="ARBA00029436"/>
    </source>
</evidence>
<dbReference type="EC" id="4.2.1.9" evidence="14 15"/>
<comment type="function">
    <text evidence="15">Functions in the biosynthesis of branched-chain amino acids. Catalyzes the dehydration of (2R,3R)-2,3-dihydroxy-3-methylpentanoate (2,3-dihydroxy-3-methylvalerate) into 2-oxo-3-methylpentanoate (2-oxo-3-methylvalerate) and of (2R)-2,3-dihydroxy-3-methylbutanoate (2,3-dihydroxyisovalerate) into 2-oxo-3-methylbutanoate (2-oxoisovalerate), the penultimate precursor to L-isoleucine and L-valine, respectively.</text>
</comment>
<dbReference type="UniPathway" id="UPA00047">
    <property type="reaction ID" value="UER00057"/>
</dbReference>
<dbReference type="Pfam" id="PF00920">
    <property type="entry name" value="ILVD_EDD_N"/>
    <property type="match status" value="1"/>
</dbReference>
<feature type="binding site" description="via carbamate group" evidence="15">
    <location>
        <position position="125"/>
    </location>
    <ligand>
        <name>Mg(2+)</name>
        <dbReference type="ChEBI" id="CHEBI:18420"/>
    </ligand>
</feature>
<comment type="similarity">
    <text evidence="2 15">Belongs to the IlvD/Edd family.</text>
</comment>
<dbReference type="InterPro" id="IPR050165">
    <property type="entry name" value="DHAD_IlvD/Edd"/>
</dbReference>
<keyword evidence="7 15" id="KW-0408">Iron</keyword>
<keyword evidence="6 15" id="KW-0460">Magnesium</keyword>
<dbReference type="OrthoDB" id="8674at2157"/>
<keyword evidence="3 15" id="KW-0028">Amino-acid biosynthesis</keyword>
<evidence type="ECO:0000256" key="11">
    <source>
        <dbReference type="ARBA" id="ARBA00029304"/>
    </source>
</evidence>
<dbReference type="KEGG" id="mhk:DFR87_03310"/>
<dbReference type="UniPathway" id="UPA00049">
    <property type="reaction ID" value="UER00061"/>
</dbReference>
<reference evidence="18" key="1">
    <citation type="submission" date="2018-05" db="EMBL/GenBank/DDBJ databases">
        <title>Complete Genome Sequences of Extremely Thermoacidophilic, Metal-Mobilizing Type-Strain Members of the Archaeal Family Sulfolobaceae: Acidianus brierleyi DSM-1651T, Acidianus sulfidivorans DSM-18786T, Metallosphaera hakonensis DSM-7519T, and Metallosphaera prunae DSM-10039T.</title>
        <authorList>
            <person name="Counts J.A."/>
            <person name="Kelly R.M."/>
        </authorList>
    </citation>
    <scope>NUCLEOTIDE SEQUENCE [LARGE SCALE GENOMIC DNA]</scope>
    <source>
        <strain evidence="18">HO1-1</strain>
    </source>
</reference>
<comment type="catalytic activity">
    <reaction evidence="15">
        <text>(2R,3R)-2,3-dihydroxy-3-methylpentanoate = (S)-3-methyl-2-oxopentanoate + H2O</text>
        <dbReference type="Rhea" id="RHEA:27694"/>
        <dbReference type="ChEBI" id="CHEBI:15377"/>
        <dbReference type="ChEBI" id="CHEBI:35146"/>
        <dbReference type="ChEBI" id="CHEBI:49258"/>
        <dbReference type="EC" id="4.2.1.9"/>
    </reaction>
</comment>
<dbReference type="SUPFAM" id="SSF143975">
    <property type="entry name" value="IlvD/EDD N-terminal domain-like"/>
    <property type="match status" value="1"/>
</dbReference>
<feature type="modified residue" description="N6-carboxylysine" evidence="15">
    <location>
        <position position="125"/>
    </location>
</feature>
<dbReference type="InterPro" id="IPR042096">
    <property type="entry name" value="Dihydro-acid_dehy_C"/>
</dbReference>
<dbReference type="PANTHER" id="PTHR21000:SF5">
    <property type="entry name" value="DIHYDROXY-ACID DEHYDRATASE, MITOCHONDRIAL"/>
    <property type="match status" value="1"/>
</dbReference>
<evidence type="ECO:0000256" key="7">
    <source>
        <dbReference type="ARBA" id="ARBA00023004"/>
    </source>
</evidence>
<keyword evidence="19" id="KW-1185">Reference proteome</keyword>
<dbReference type="FunFam" id="3.50.30.80:FF:000001">
    <property type="entry name" value="Dihydroxy-acid dehydratase"/>
    <property type="match status" value="1"/>
</dbReference>
<comment type="pathway">
    <text evidence="13 15">Amino-acid biosynthesis; L-isoleucine biosynthesis; L-isoleucine from 2-oxobutanoate: step 3/4.</text>
</comment>
<dbReference type="EMBL" id="CP029287">
    <property type="protein sequence ID" value="AWR98884.1"/>
    <property type="molecule type" value="Genomic_DNA"/>
</dbReference>
<evidence type="ECO:0000256" key="1">
    <source>
        <dbReference type="ARBA" id="ARBA00001946"/>
    </source>
</evidence>
<evidence type="ECO:0000313" key="18">
    <source>
        <dbReference type="EMBL" id="AWR98884.1"/>
    </source>
</evidence>
<organism evidence="18 19">
    <name type="scientific">Metallosphaera hakonensis JCM 8857 = DSM 7519</name>
    <dbReference type="NCBI Taxonomy" id="1293036"/>
    <lineage>
        <taxon>Archaea</taxon>
        <taxon>Thermoproteota</taxon>
        <taxon>Thermoprotei</taxon>
        <taxon>Sulfolobales</taxon>
        <taxon>Sulfolobaceae</taxon>
        <taxon>Metallosphaera</taxon>
    </lineage>
</organism>
<keyword evidence="8 15" id="KW-0411">Iron-sulfur</keyword>
<dbReference type="Proteomes" id="UP000247586">
    <property type="component" value="Chromosome"/>
</dbReference>
<dbReference type="GO" id="GO:0051537">
    <property type="term" value="F:2 iron, 2 sulfur cluster binding"/>
    <property type="evidence" value="ECO:0007669"/>
    <property type="project" value="UniProtKB-UniRule"/>
</dbReference>
<keyword evidence="5 15" id="KW-0479">Metal-binding</keyword>
<dbReference type="InterPro" id="IPR000581">
    <property type="entry name" value="ILV_EDD_N"/>
</dbReference>
<protein>
    <recommendedName>
        <fullName evidence="14 15">Dihydroxy-acid dehydratase</fullName>
        <shortName evidence="15">DAD</shortName>
        <ecNumber evidence="14 15">4.2.1.9</ecNumber>
    </recommendedName>
</protein>
<dbReference type="Pfam" id="PF24877">
    <property type="entry name" value="ILV_EDD_C"/>
    <property type="match status" value="1"/>
</dbReference>
<dbReference type="AlphaFoldDB" id="A0A2U9ISA9"/>
<dbReference type="NCBIfam" id="NF002068">
    <property type="entry name" value="PRK00911.1"/>
    <property type="match status" value="1"/>
</dbReference>
<evidence type="ECO:0000259" key="17">
    <source>
        <dbReference type="Pfam" id="PF24877"/>
    </source>
</evidence>
<dbReference type="Gene3D" id="3.50.30.80">
    <property type="entry name" value="IlvD/EDD C-terminal domain-like"/>
    <property type="match status" value="1"/>
</dbReference>
<dbReference type="HAMAP" id="MF_00012">
    <property type="entry name" value="IlvD"/>
    <property type="match status" value="1"/>
</dbReference>
<feature type="binding site" evidence="15">
    <location>
        <position position="50"/>
    </location>
    <ligand>
        <name>[2Fe-2S] cluster</name>
        <dbReference type="ChEBI" id="CHEBI:190135"/>
    </ligand>
</feature>
<dbReference type="NCBIfam" id="TIGR00110">
    <property type="entry name" value="ilvD"/>
    <property type="match status" value="1"/>
</dbReference>
<evidence type="ECO:0000256" key="3">
    <source>
        <dbReference type="ARBA" id="ARBA00022605"/>
    </source>
</evidence>
<dbReference type="RefSeq" id="WP_054836715.1">
    <property type="nucleotide sequence ID" value="NZ_BBBA01000009.1"/>
</dbReference>
<comment type="pathway">
    <text evidence="12 15">Amino-acid biosynthesis; L-valine biosynthesis; L-valine from pyruvate: step 3/4.</text>
</comment>
<feature type="active site" description="Proton acceptor" evidence="15">
    <location>
        <position position="473"/>
    </location>
</feature>
<evidence type="ECO:0000256" key="2">
    <source>
        <dbReference type="ARBA" id="ARBA00006486"/>
    </source>
</evidence>
<dbReference type="GO" id="GO:0004160">
    <property type="term" value="F:dihydroxy-acid dehydratase activity"/>
    <property type="evidence" value="ECO:0007669"/>
    <property type="project" value="UniProtKB-UniRule"/>
</dbReference>
<evidence type="ECO:0000256" key="4">
    <source>
        <dbReference type="ARBA" id="ARBA00022714"/>
    </source>
</evidence>
<name>A0A2U9ISA9_9CREN</name>
<evidence type="ECO:0000256" key="10">
    <source>
        <dbReference type="ARBA" id="ARBA00023304"/>
    </source>
</evidence>
<feature type="binding site" evidence="15">
    <location>
        <position position="82"/>
    </location>
    <ligand>
        <name>Mg(2+)</name>
        <dbReference type="ChEBI" id="CHEBI:18420"/>
    </ligand>
</feature>
<feature type="domain" description="Dihydroxy-acid/6-phosphogluconate dehydratase N-terminal" evidence="16">
    <location>
        <begin position="35"/>
        <end position="352"/>
    </location>
</feature>
<sequence length="557" mass="59153">MTDKSRSNRVYGGYEKAPNRAFLKAMGLSDDDISKPLVGVAVAWNEAGPCNIHLLGLSQVVKEGIRELGGTPRTFTAPVLIDGIAMGSEGMKYSLVSREVIANTVELTVNGHGYDGFVALGGCDKTQPGLMMSMARLNIPSVYMYGGTTLPGNFKGKDIAIGDVYEAVGSFSAGKITADDLRLMEDNAIPGPGACGGLYTANTMAMLSEALGLSLPGSSAPPAVSSDRTKYAKETGRALMKVMEIGLKPRDILTFEAFENGITLLMATGGSTNGVLHLLAIAHEAGVSLTLDDFDRISRKVPEIVSMKPGGDYVMADLYRVGGAPLILKKLLDKGLLHGDVTTVTGKTMKQNLLEYRLPGVKHDHIVRDLDNPFLPTGGIRILKGSLAPEGSVVKVSASKIKYHRGPARVFDSEEEAFKNVIEEKIREGDVVVIRYEGPKGGPGMREMLAVTSAIVGQGLGEKVALVTDGRFSGATRGMMVGHVAPEAAVGGPIALLRDGDIVVIDAEKGRLDVELPETELKSRSKDWTPPEPRYKTGLLSQYAKLVTSSARGAVLV</sequence>
<feature type="domain" description="Dihydroxy-acid/6-phosphogluconate dehydratase C-terminal" evidence="17">
    <location>
        <begin position="366"/>
        <end position="554"/>
    </location>
</feature>
<evidence type="ECO:0000259" key="16">
    <source>
        <dbReference type="Pfam" id="PF00920"/>
    </source>
</evidence>
<dbReference type="InterPro" id="IPR004404">
    <property type="entry name" value="DihydroxyA_deHydtase"/>
</dbReference>
<dbReference type="InterPro" id="IPR037237">
    <property type="entry name" value="IlvD/EDD_N"/>
</dbReference>
<feature type="binding site" evidence="15">
    <location>
        <position position="447"/>
    </location>
    <ligand>
        <name>Mg(2+)</name>
        <dbReference type="ChEBI" id="CHEBI:18420"/>
    </ligand>
</feature>
<dbReference type="PANTHER" id="PTHR21000">
    <property type="entry name" value="DIHYDROXY-ACID DEHYDRATASE DAD"/>
    <property type="match status" value="1"/>
</dbReference>
<accession>A0A2U9ISA9</accession>
<dbReference type="PROSITE" id="PS00887">
    <property type="entry name" value="ILVD_EDD_2"/>
    <property type="match status" value="1"/>
</dbReference>
<proteinExistence type="inferred from homology"/>
<evidence type="ECO:0000256" key="14">
    <source>
        <dbReference type="ARBA" id="ARBA00029490"/>
    </source>
</evidence>
<dbReference type="STRING" id="1293036.GCA_001315825_01665"/>
<evidence type="ECO:0000256" key="9">
    <source>
        <dbReference type="ARBA" id="ARBA00023239"/>
    </source>
</evidence>
<keyword evidence="10 15" id="KW-0100">Branched-chain amino acid biosynthesis</keyword>
<feature type="binding site" evidence="15">
    <location>
        <position position="124"/>
    </location>
    <ligand>
        <name>Mg(2+)</name>
        <dbReference type="ChEBI" id="CHEBI:18420"/>
    </ligand>
</feature>
<gene>
    <name evidence="15 18" type="primary">ilvD</name>
    <name evidence="18" type="ORF">DFR87_03310</name>
</gene>
<dbReference type="SUPFAM" id="SSF52016">
    <property type="entry name" value="LeuD/IlvD-like"/>
    <property type="match status" value="1"/>
</dbReference>
<dbReference type="GeneID" id="36834338"/>
<keyword evidence="9 15" id="KW-0456">Lyase</keyword>